<dbReference type="EMBL" id="LN879502">
    <property type="protein sequence ID" value="CUI16564.1"/>
    <property type="molecule type" value="Genomic_DNA"/>
</dbReference>
<evidence type="ECO:0000256" key="7">
    <source>
        <dbReference type="RuleBase" id="RU004466"/>
    </source>
</evidence>
<dbReference type="PATRIC" id="fig|389348.3.peg.1032"/>
<dbReference type="Gene3D" id="1.10.600.10">
    <property type="entry name" value="Farnesyl Diphosphate Synthase"/>
    <property type="match status" value="1"/>
</dbReference>
<dbReference type="InterPro" id="IPR008949">
    <property type="entry name" value="Isoprenoid_synthase_dom_sf"/>
</dbReference>
<evidence type="ECO:0000313" key="9">
    <source>
        <dbReference type="Proteomes" id="UP000069902"/>
    </source>
</evidence>
<dbReference type="EC" id="2.5.1.29" evidence="8"/>
<evidence type="ECO:0000256" key="5">
    <source>
        <dbReference type="ARBA" id="ARBA00022842"/>
    </source>
</evidence>
<evidence type="ECO:0000256" key="2">
    <source>
        <dbReference type="ARBA" id="ARBA00006706"/>
    </source>
</evidence>
<name>A0A0U5JCP2_9BACT</name>
<dbReference type="PROSITE" id="PS00723">
    <property type="entry name" value="POLYPRENYL_SYNTHASE_1"/>
    <property type="match status" value="1"/>
</dbReference>
<dbReference type="SFLD" id="SFLDG01017">
    <property type="entry name" value="Polyprenyl_Transferase_Like"/>
    <property type="match status" value="1"/>
</dbReference>
<keyword evidence="6" id="KW-0414">Isoprene biosynthesis</keyword>
<protein>
    <submittedName>
        <fullName evidence="8">Farnesyltranstransferase</fullName>
        <ecNumber evidence="8">2.5.1.29</ecNumber>
    </submittedName>
</protein>
<evidence type="ECO:0000256" key="6">
    <source>
        <dbReference type="ARBA" id="ARBA00023229"/>
    </source>
</evidence>
<keyword evidence="5" id="KW-0460">Magnesium</keyword>
<dbReference type="SUPFAM" id="SSF48576">
    <property type="entry name" value="Terpenoid synthases"/>
    <property type="match status" value="1"/>
</dbReference>
<dbReference type="STRING" id="389348.PNK_0939"/>
<dbReference type="GO" id="GO:0016114">
    <property type="term" value="P:terpenoid biosynthetic process"/>
    <property type="evidence" value="ECO:0007669"/>
    <property type="project" value="UniProtKB-ARBA"/>
</dbReference>
<evidence type="ECO:0000256" key="1">
    <source>
        <dbReference type="ARBA" id="ARBA00001946"/>
    </source>
</evidence>
<dbReference type="GO" id="GO:0046872">
    <property type="term" value="F:metal ion binding"/>
    <property type="evidence" value="ECO:0007669"/>
    <property type="project" value="UniProtKB-KW"/>
</dbReference>
<gene>
    <name evidence="8" type="primary">crtE</name>
    <name evidence="8" type="ORF">PNK_0939</name>
</gene>
<dbReference type="InParanoid" id="A0A0U5JCP2"/>
<dbReference type="KEGG" id="pnl:PNK_0939"/>
<accession>A0A0U5JCP2</accession>
<dbReference type="PROSITE" id="PS00444">
    <property type="entry name" value="POLYPRENYL_SYNTHASE_2"/>
    <property type="match status" value="1"/>
</dbReference>
<dbReference type="PANTHER" id="PTHR43281:SF1">
    <property type="entry name" value="FARNESYL DIPHOSPHATE SYNTHASE"/>
    <property type="match status" value="1"/>
</dbReference>
<dbReference type="GO" id="GO:0004311">
    <property type="term" value="F:geranylgeranyl diphosphate synthase activity"/>
    <property type="evidence" value="ECO:0007669"/>
    <property type="project" value="UniProtKB-EC"/>
</dbReference>
<keyword evidence="4" id="KW-0479">Metal-binding</keyword>
<evidence type="ECO:0000256" key="3">
    <source>
        <dbReference type="ARBA" id="ARBA00022679"/>
    </source>
</evidence>
<keyword evidence="3 7" id="KW-0808">Transferase</keyword>
<evidence type="ECO:0000313" key="8">
    <source>
        <dbReference type="EMBL" id="CUI16564.1"/>
    </source>
</evidence>
<evidence type="ECO:0000256" key="4">
    <source>
        <dbReference type="ARBA" id="ARBA00022723"/>
    </source>
</evidence>
<keyword evidence="9" id="KW-1185">Reference proteome</keyword>
<comment type="cofactor">
    <cofactor evidence="1">
        <name>Mg(2+)</name>
        <dbReference type="ChEBI" id="CHEBI:18420"/>
    </cofactor>
</comment>
<dbReference type="AlphaFoldDB" id="A0A0U5JCP2"/>
<organism evidence="8 9">
    <name type="scientific">Candidatus Protochlamydia naegleriophila</name>
    <dbReference type="NCBI Taxonomy" id="389348"/>
    <lineage>
        <taxon>Bacteria</taxon>
        <taxon>Pseudomonadati</taxon>
        <taxon>Chlamydiota</taxon>
        <taxon>Chlamydiia</taxon>
        <taxon>Parachlamydiales</taxon>
        <taxon>Parachlamydiaceae</taxon>
        <taxon>Candidatus Protochlamydia</taxon>
    </lineage>
</organism>
<dbReference type="FunFam" id="1.10.600.10:FF:000001">
    <property type="entry name" value="Geranylgeranyl diphosphate synthase"/>
    <property type="match status" value="1"/>
</dbReference>
<dbReference type="InterPro" id="IPR000092">
    <property type="entry name" value="Polyprenyl_synt"/>
</dbReference>
<reference evidence="9" key="1">
    <citation type="submission" date="2015-09" db="EMBL/GenBank/DDBJ databases">
        <authorList>
            <person name="Bertelli C."/>
        </authorList>
    </citation>
    <scope>NUCLEOTIDE SEQUENCE [LARGE SCALE GENOMIC DNA]</scope>
    <source>
        <strain evidence="9">KNic</strain>
    </source>
</reference>
<dbReference type="SFLD" id="SFLDS00005">
    <property type="entry name" value="Isoprenoid_Synthase_Type_I"/>
    <property type="match status" value="1"/>
</dbReference>
<comment type="similarity">
    <text evidence="2 7">Belongs to the FPP/GGPP synthase family.</text>
</comment>
<dbReference type="Pfam" id="PF00348">
    <property type="entry name" value="polyprenyl_synt"/>
    <property type="match status" value="1"/>
</dbReference>
<proteinExistence type="inferred from homology"/>
<dbReference type="InterPro" id="IPR053378">
    <property type="entry name" value="Prenyl_diphosphate_synthase"/>
</dbReference>
<dbReference type="InterPro" id="IPR033749">
    <property type="entry name" value="Polyprenyl_synt_CS"/>
</dbReference>
<dbReference type="NCBIfam" id="NF045485">
    <property type="entry name" value="FPPsyn"/>
    <property type="match status" value="1"/>
</dbReference>
<dbReference type="PANTHER" id="PTHR43281">
    <property type="entry name" value="FARNESYL DIPHOSPHATE SYNTHASE"/>
    <property type="match status" value="1"/>
</dbReference>
<dbReference type="FunCoup" id="A0A0U5JCP2">
    <property type="interactions" value="282"/>
</dbReference>
<dbReference type="GO" id="GO:0005737">
    <property type="term" value="C:cytoplasm"/>
    <property type="evidence" value="ECO:0007669"/>
    <property type="project" value="UniProtKB-ARBA"/>
</dbReference>
<dbReference type="CDD" id="cd00685">
    <property type="entry name" value="Trans_IPPS_HT"/>
    <property type="match status" value="1"/>
</dbReference>
<dbReference type="Proteomes" id="UP000069902">
    <property type="component" value="Chromosome cPNK"/>
</dbReference>
<dbReference type="RefSeq" id="WP_051981936.1">
    <property type="nucleotide sequence ID" value="NZ_LN879502.1"/>
</dbReference>
<sequence>MSDIANYLQSQGQAIEKHLDQLVSLRHGPYQHLIEAARYALLGGGKRLRPILALATVQMLGGNQTTALSPACTLELIHTYSLIHDDLPCMDDDDYRRGKLTVHRKYTEGHAVLTGDFLLTYAFEVLATDKHLSPDKKVKLITLLSRQSGCDGMIGGQVLDLACEGKKIDLETLRLLHRNKTAALITASVEFGGILADATEPQLIHLREFGENVGLAFQVVDDILDVTSSEAKHGRAVASDLLNDKSTYVTLLGLEQAKAYALNFYHQALKALKPLPFDTSFLVNLADFIIRRNH</sequence>